<evidence type="ECO:0000313" key="2">
    <source>
        <dbReference type="EMBL" id="MCW1925865.1"/>
    </source>
</evidence>
<keyword evidence="3" id="KW-1185">Reference proteome</keyword>
<reference evidence="2 3" key="1">
    <citation type="submission" date="2022-10" db="EMBL/GenBank/DDBJ databases">
        <title>Luteolibacter arcticus strain CCTCC AB 2014275, whole genome shotgun sequencing project.</title>
        <authorList>
            <person name="Zhao G."/>
            <person name="Shen L."/>
        </authorList>
    </citation>
    <scope>NUCLEOTIDE SEQUENCE [LARGE SCALE GENOMIC DNA]</scope>
    <source>
        <strain evidence="2 3">CCTCC AB 2014275</strain>
    </source>
</reference>
<dbReference type="RefSeq" id="WP_264489973.1">
    <property type="nucleotide sequence ID" value="NZ_JAPDDT010000018.1"/>
</dbReference>
<evidence type="ECO:0000256" key="1">
    <source>
        <dbReference type="SAM" id="MobiDB-lite"/>
    </source>
</evidence>
<dbReference type="EMBL" id="JAPDDT010000018">
    <property type="protein sequence ID" value="MCW1925865.1"/>
    <property type="molecule type" value="Genomic_DNA"/>
</dbReference>
<dbReference type="Proteomes" id="UP001320876">
    <property type="component" value="Unassembled WGS sequence"/>
</dbReference>
<sequence length="46" mass="5111">MKSSRVKRQPPAAPAKSARKPRPKSPAVTDAPRDRLFEALREELGL</sequence>
<feature type="region of interest" description="Disordered" evidence="1">
    <location>
        <begin position="1"/>
        <end position="34"/>
    </location>
</feature>
<proteinExistence type="predicted"/>
<evidence type="ECO:0000313" key="3">
    <source>
        <dbReference type="Proteomes" id="UP001320876"/>
    </source>
</evidence>
<organism evidence="2 3">
    <name type="scientific">Luteolibacter arcticus</name>
    <dbReference type="NCBI Taxonomy" id="1581411"/>
    <lineage>
        <taxon>Bacteria</taxon>
        <taxon>Pseudomonadati</taxon>
        <taxon>Verrucomicrobiota</taxon>
        <taxon>Verrucomicrobiia</taxon>
        <taxon>Verrucomicrobiales</taxon>
        <taxon>Verrucomicrobiaceae</taxon>
        <taxon>Luteolibacter</taxon>
    </lineage>
</organism>
<accession>A0ABT3GQV1</accession>
<name>A0ABT3GQV1_9BACT</name>
<gene>
    <name evidence="2" type="ORF">OKA05_25120</name>
</gene>
<protein>
    <submittedName>
        <fullName evidence="2">Uncharacterized protein</fullName>
    </submittedName>
</protein>
<comment type="caution">
    <text evidence="2">The sequence shown here is derived from an EMBL/GenBank/DDBJ whole genome shotgun (WGS) entry which is preliminary data.</text>
</comment>